<sequence length="55" mass="6186">MVPLFPTTLGTSLSNFPLSMNTTHQSSILTLYRAPQYSYELISVYVHIKGNKLDP</sequence>
<accession>A0A2P2MY89</accession>
<organism evidence="1">
    <name type="scientific">Rhizophora mucronata</name>
    <name type="common">Asiatic mangrove</name>
    <dbReference type="NCBI Taxonomy" id="61149"/>
    <lineage>
        <taxon>Eukaryota</taxon>
        <taxon>Viridiplantae</taxon>
        <taxon>Streptophyta</taxon>
        <taxon>Embryophyta</taxon>
        <taxon>Tracheophyta</taxon>
        <taxon>Spermatophyta</taxon>
        <taxon>Magnoliopsida</taxon>
        <taxon>eudicotyledons</taxon>
        <taxon>Gunneridae</taxon>
        <taxon>Pentapetalae</taxon>
        <taxon>rosids</taxon>
        <taxon>fabids</taxon>
        <taxon>Malpighiales</taxon>
        <taxon>Rhizophoraceae</taxon>
        <taxon>Rhizophora</taxon>
    </lineage>
</organism>
<dbReference type="EMBL" id="GGEC01054702">
    <property type="protein sequence ID" value="MBX35186.1"/>
    <property type="molecule type" value="Transcribed_RNA"/>
</dbReference>
<protein>
    <submittedName>
        <fullName evidence="1">Uncharacterized protein</fullName>
    </submittedName>
</protein>
<name>A0A2P2MY89_RHIMU</name>
<reference evidence="1" key="1">
    <citation type="submission" date="2018-02" db="EMBL/GenBank/DDBJ databases">
        <title>Rhizophora mucronata_Transcriptome.</title>
        <authorList>
            <person name="Meera S.P."/>
            <person name="Sreeshan A."/>
            <person name="Augustine A."/>
        </authorList>
    </citation>
    <scope>NUCLEOTIDE SEQUENCE</scope>
    <source>
        <tissue evidence="1">Leaf</tissue>
    </source>
</reference>
<proteinExistence type="predicted"/>
<dbReference type="AlphaFoldDB" id="A0A2P2MY89"/>
<evidence type="ECO:0000313" key="1">
    <source>
        <dbReference type="EMBL" id="MBX35186.1"/>
    </source>
</evidence>